<proteinExistence type="predicted"/>
<evidence type="ECO:0000313" key="2">
    <source>
        <dbReference type="EMBL" id="CDW72910.1"/>
    </source>
</evidence>
<dbReference type="PANTHER" id="PTHR21623:SF2">
    <property type="entry name" value="COILED-COIL DOMAIN-CONTAINING PROTEIN 33"/>
    <property type="match status" value="1"/>
</dbReference>
<feature type="coiled-coil region" evidence="1">
    <location>
        <begin position="600"/>
        <end position="774"/>
    </location>
</feature>
<name>A0A077ZUE4_STYLE</name>
<organism evidence="2 3">
    <name type="scientific">Stylonychia lemnae</name>
    <name type="common">Ciliate</name>
    <dbReference type="NCBI Taxonomy" id="5949"/>
    <lineage>
        <taxon>Eukaryota</taxon>
        <taxon>Sar</taxon>
        <taxon>Alveolata</taxon>
        <taxon>Ciliophora</taxon>
        <taxon>Intramacronucleata</taxon>
        <taxon>Spirotrichea</taxon>
        <taxon>Stichotrichia</taxon>
        <taxon>Sporadotrichida</taxon>
        <taxon>Oxytrichidae</taxon>
        <taxon>Stylonychinae</taxon>
        <taxon>Stylonychia</taxon>
    </lineage>
</organism>
<sequence>MTVELDHTGDKFQVYKIKEFKDIVNGEQKTKQEKTLLGECQVDLRPLVGHLVSYFDEQKLIYQSLKLIKSADFSKMGEAPGRHNQRDIIEQNAGRFNISLKLVGDQQSKYGDTLMQSLDNKKPEISSSSIQYMPLENPNFEWRIRVDLRAGVDMPLNSMNPHKMPSIFAEVAWSNTLYYSSVDPYTKQFSVIIEENRHPYWNQQLIINNPPSHPDVEGFFWFSFTDNTVGEPFERFYIPLNFFKTFKPIHLEIHLRGGDYNAHPVIYVSLCLEKQLESFVDSICTVTLHWADFDPIPYVCKQFNCLFTTDGYIPTDTPYITIDLQDEQSIARAFQYQNNQSYSLYLSPSLRIPPDPIRNIHNCLTYFRMPKSFLDRKTRIFIVVNEESKSHKHLMPNIVVGATDILDIDLRRMLYNYSHEKMTFSVKFDEHNPMYKALVVSKCRLDLSCFPTEAVDEFFEENFEYDWEARRGKEKNEKMGGTYDYFNEKDRWQFLSKELQQKQELIHRVAKDINDKSEELKLKGKEMLGLRSSIKQLKLENFKLHQKLQEEERIERSVEITKDIISMSATEVKNKLLKVAQAYKTERLRNHEFEEKIKACYNDLDTIQELEKELDTLQKEHGVKSQKLLELQKETQKEITFQETIKKQEAVIARLENLLENKVKSKEKARENTIELDHLKEEIAKLQHQVKQASFGPSMENSEVERLRRETQNLEKLLSDLKQELMNRMESQNPQLNYNNQVNSNEYEDWEDEKVAYEIKLQREQMRVDTIEENMQVNTAKFSNEINMLKQMLAEKNQMLRNMDVDPNERLRVNR</sequence>
<reference evidence="2 3" key="1">
    <citation type="submission" date="2014-06" db="EMBL/GenBank/DDBJ databases">
        <authorList>
            <person name="Swart Estienne"/>
        </authorList>
    </citation>
    <scope>NUCLEOTIDE SEQUENCE [LARGE SCALE GENOMIC DNA]</scope>
    <source>
        <strain evidence="2 3">130c</strain>
    </source>
</reference>
<keyword evidence="1" id="KW-0175">Coiled coil</keyword>
<dbReference type="PANTHER" id="PTHR21623">
    <property type="entry name" value="SPERIOLIN-BINDING FACTOR"/>
    <property type="match status" value="1"/>
</dbReference>
<evidence type="ECO:0000313" key="3">
    <source>
        <dbReference type="Proteomes" id="UP000039865"/>
    </source>
</evidence>
<keyword evidence="3" id="KW-1185">Reference proteome</keyword>
<evidence type="ECO:0000256" key="1">
    <source>
        <dbReference type="SAM" id="Coils"/>
    </source>
</evidence>
<dbReference type="EMBL" id="CCKQ01001805">
    <property type="protein sequence ID" value="CDW72910.1"/>
    <property type="molecule type" value="Genomic_DNA"/>
</dbReference>
<dbReference type="GO" id="GO:0005777">
    <property type="term" value="C:peroxisome"/>
    <property type="evidence" value="ECO:0007669"/>
    <property type="project" value="TreeGrafter"/>
</dbReference>
<dbReference type="AlphaFoldDB" id="A0A077ZUE4"/>
<feature type="coiled-coil region" evidence="1">
    <location>
        <begin position="499"/>
        <end position="554"/>
    </location>
</feature>
<accession>A0A077ZUE4</accession>
<dbReference type="OrthoDB" id="552574at2759"/>
<dbReference type="InterPro" id="IPR039889">
    <property type="entry name" value="CCD33"/>
</dbReference>
<evidence type="ECO:0008006" key="4">
    <source>
        <dbReference type="Google" id="ProtNLM"/>
    </source>
</evidence>
<gene>
    <name evidence="2" type="primary">Contig4243.g4548</name>
    <name evidence="2" type="ORF">STYLEM_1877</name>
</gene>
<dbReference type="Proteomes" id="UP000039865">
    <property type="component" value="Unassembled WGS sequence"/>
</dbReference>
<dbReference type="InParanoid" id="A0A077ZUE4"/>
<protein>
    <recommendedName>
        <fullName evidence="4">C2 domain containing protein</fullName>
    </recommendedName>
</protein>